<organism evidence="1 2">
    <name type="scientific">Sinorhizobium saheli</name>
    <dbReference type="NCBI Taxonomy" id="36856"/>
    <lineage>
        <taxon>Bacteria</taxon>
        <taxon>Pseudomonadati</taxon>
        <taxon>Pseudomonadota</taxon>
        <taxon>Alphaproteobacteria</taxon>
        <taxon>Hyphomicrobiales</taxon>
        <taxon>Rhizobiaceae</taxon>
        <taxon>Sinorhizobium/Ensifer group</taxon>
        <taxon>Sinorhizobium</taxon>
    </lineage>
</organism>
<evidence type="ECO:0000313" key="1">
    <source>
        <dbReference type="EMBL" id="OAP42169.1"/>
    </source>
</evidence>
<comment type="caution">
    <text evidence="1">The sequence shown here is derived from an EMBL/GenBank/DDBJ whole genome shotgun (WGS) entry which is preliminary data.</text>
</comment>
<protein>
    <submittedName>
        <fullName evidence="1">Uncharacterized protein</fullName>
    </submittedName>
</protein>
<accession>A0A178Y3M9</accession>
<proteinExistence type="predicted"/>
<dbReference type="Proteomes" id="UP000078507">
    <property type="component" value="Unassembled WGS sequence"/>
</dbReference>
<keyword evidence="2" id="KW-1185">Reference proteome</keyword>
<name>A0A178Y3M9_SINSA</name>
<gene>
    <name evidence="1" type="ORF">ATB98_07140</name>
</gene>
<dbReference type="AlphaFoldDB" id="A0A178Y3M9"/>
<sequence>MALRRSRRRGRTSPLPDNLLTKADYIAGQFGLSATDFERYRHLGLIVVSVEHDGDGEKGMSRVTCRLGNRVWTALVDAEGTVHHQETTFLRGKLARLNRAGD</sequence>
<evidence type="ECO:0000313" key="2">
    <source>
        <dbReference type="Proteomes" id="UP000078507"/>
    </source>
</evidence>
<reference evidence="1 2" key="1">
    <citation type="submission" date="2015-11" db="EMBL/GenBank/DDBJ databases">
        <title>Ensifer anhuiense sp. nov., an effective nitrogen fixation bacterium with Glycine soja.</title>
        <authorList>
            <person name="Yan H."/>
            <person name="Chen W."/>
        </authorList>
    </citation>
    <scope>NUCLEOTIDE SEQUENCE [LARGE SCALE GENOMIC DNA]</scope>
    <source>
        <strain evidence="1 2">LMG 7837</strain>
    </source>
</reference>
<dbReference type="EMBL" id="LNQB01000083">
    <property type="protein sequence ID" value="OAP42169.1"/>
    <property type="molecule type" value="Genomic_DNA"/>
</dbReference>